<evidence type="ECO:0000313" key="4">
    <source>
        <dbReference type="Proteomes" id="UP000037460"/>
    </source>
</evidence>
<protein>
    <recommendedName>
        <fullName evidence="2">EF-hand domain-containing protein</fullName>
    </recommendedName>
</protein>
<keyword evidence="1" id="KW-0677">Repeat</keyword>
<dbReference type="InterPro" id="IPR050230">
    <property type="entry name" value="CALM/Myosin/TropC-like"/>
</dbReference>
<evidence type="ECO:0000313" key="3">
    <source>
        <dbReference type="EMBL" id="KOO36152.1"/>
    </source>
</evidence>
<dbReference type="GO" id="GO:0005509">
    <property type="term" value="F:calcium ion binding"/>
    <property type="evidence" value="ECO:0007669"/>
    <property type="project" value="InterPro"/>
</dbReference>
<dbReference type="GO" id="GO:0016460">
    <property type="term" value="C:myosin II complex"/>
    <property type="evidence" value="ECO:0007669"/>
    <property type="project" value="TreeGrafter"/>
</dbReference>
<comment type="caution">
    <text evidence="3">The sequence shown here is derived from an EMBL/GenBank/DDBJ whole genome shotgun (WGS) entry which is preliminary data.</text>
</comment>
<feature type="domain" description="EF-hand" evidence="2">
    <location>
        <begin position="147"/>
        <end position="182"/>
    </location>
</feature>
<dbReference type="InterPro" id="IPR002048">
    <property type="entry name" value="EF_hand_dom"/>
</dbReference>
<dbReference type="Gene3D" id="1.10.238.10">
    <property type="entry name" value="EF-hand"/>
    <property type="match status" value="1"/>
</dbReference>
<dbReference type="InterPro" id="IPR011992">
    <property type="entry name" value="EF-hand-dom_pair"/>
</dbReference>
<sequence length="377" mass="41796">MASVLLIVERALIGSLFVASIAWTLRRAPPLSSTPEPFTFDIHEDSPKVHTVKQHAASNLYLDDHNARLRTRSRAKEVFANLGDEEGTGLKGFAELATYMRLAGANPSEAEVDQYTRLLRNSGERGFTARSLGDVLESFYREHPPEERREELSDTFLMLDVDGDGVLRGAEIADLEHMLTHLGEPLSDEELREFLVRREQLTATQAAFSRFSAVGIGGTIERQDLPNFLRYVVTSMSTSALPQAELSARSSELTQQLLGHLPPNAVQLSVSDIMQAAEKVLITPPTSTDDELSSERGNMGSKQLRLLRKKLARNRLTMPLFDTKGWVRDFEKALKIQWEIYANGLSPMHIVVARSDRIYGLEVLTGAAAADVAPPNS</sequence>
<evidence type="ECO:0000259" key="2">
    <source>
        <dbReference type="PROSITE" id="PS50222"/>
    </source>
</evidence>
<dbReference type="PANTHER" id="PTHR23048">
    <property type="entry name" value="MYOSIN LIGHT CHAIN 1, 3"/>
    <property type="match status" value="1"/>
</dbReference>
<keyword evidence="4" id="KW-1185">Reference proteome</keyword>
<dbReference type="Gene3D" id="3.40.50.11380">
    <property type="match status" value="1"/>
</dbReference>
<dbReference type="SUPFAM" id="SSF47473">
    <property type="entry name" value="EF-hand"/>
    <property type="match status" value="1"/>
</dbReference>
<dbReference type="PANTHER" id="PTHR23048:SF0">
    <property type="entry name" value="CALMODULIN LIKE 3"/>
    <property type="match status" value="1"/>
</dbReference>
<name>A0A0M0KC43_9EUKA</name>
<dbReference type="EMBL" id="JWZX01000620">
    <property type="protein sequence ID" value="KOO36152.1"/>
    <property type="molecule type" value="Genomic_DNA"/>
</dbReference>
<proteinExistence type="predicted"/>
<dbReference type="Proteomes" id="UP000037460">
    <property type="component" value="Unassembled WGS sequence"/>
</dbReference>
<dbReference type="OrthoDB" id="421121at2759"/>
<organism evidence="3 4">
    <name type="scientific">Chrysochromulina tobinii</name>
    <dbReference type="NCBI Taxonomy" id="1460289"/>
    <lineage>
        <taxon>Eukaryota</taxon>
        <taxon>Haptista</taxon>
        <taxon>Haptophyta</taxon>
        <taxon>Prymnesiophyceae</taxon>
        <taxon>Prymnesiales</taxon>
        <taxon>Chrysochromulinaceae</taxon>
        <taxon>Chrysochromulina</taxon>
    </lineage>
</organism>
<reference evidence="4" key="1">
    <citation type="journal article" date="2015" name="PLoS Genet.">
        <title>Genome Sequence and Transcriptome Analyses of Chrysochromulina tobin: Metabolic Tools for Enhanced Algal Fitness in the Prominent Order Prymnesiales (Haptophyceae).</title>
        <authorList>
            <person name="Hovde B.T."/>
            <person name="Deodato C.R."/>
            <person name="Hunsperger H.M."/>
            <person name="Ryken S.A."/>
            <person name="Yost W."/>
            <person name="Jha R.K."/>
            <person name="Patterson J."/>
            <person name="Monnat R.J. Jr."/>
            <person name="Barlow S.B."/>
            <person name="Starkenburg S.R."/>
            <person name="Cattolico R.A."/>
        </authorList>
    </citation>
    <scope>NUCLEOTIDE SEQUENCE</scope>
    <source>
        <strain evidence="4">CCMP291</strain>
    </source>
</reference>
<dbReference type="PROSITE" id="PS50222">
    <property type="entry name" value="EF_HAND_2"/>
    <property type="match status" value="1"/>
</dbReference>
<dbReference type="AlphaFoldDB" id="A0A0M0KC43"/>
<gene>
    <name evidence="3" type="ORF">Ctob_009551</name>
</gene>
<accession>A0A0M0KC43</accession>
<dbReference type="FunFam" id="1.10.238.10:FF:000003">
    <property type="entry name" value="Calmodulin A"/>
    <property type="match status" value="1"/>
</dbReference>
<evidence type="ECO:0000256" key="1">
    <source>
        <dbReference type="ARBA" id="ARBA00022737"/>
    </source>
</evidence>
<dbReference type="Gene3D" id="3.40.50.2000">
    <property type="entry name" value="Glycogen Phosphorylase B"/>
    <property type="match status" value="1"/>
</dbReference>